<feature type="transmembrane region" description="Helical" evidence="5">
    <location>
        <begin position="74"/>
        <end position="92"/>
    </location>
</feature>
<feature type="transmembrane region" description="Helical" evidence="5">
    <location>
        <begin position="381"/>
        <end position="399"/>
    </location>
</feature>
<feature type="transmembrane region" description="Helical" evidence="5">
    <location>
        <begin position="325"/>
        <end position="346"/>
    </location>
</feature>
<evidence type="ECO:0000256" key="4">
    <source>
        <dbReference type="ARBA" id="ARBA00023136"/>
    </source>
</evidence>
<feature type="transmembrane region" description="Helical" evidence="5">
    <location>
        <begin position="42"/>
        <end position="62"/>
    </location>
</feature>
<proteinExistence type="predicted"/>
<keyword evidence="4 5" id="KW-0472">Membrane</keyword>
<organism evidence="7 8">
    <name type="scientific">Alloalcanivorax venustensis ISO4</name>
    <dbReference type="NCBI Taxonomy" id="1177184"/>
    <lineage>
        <taxon>Bacteria</taxon>
        <taxon>Pseudomonadati</taxon>
        <taxon>Pseudomonadota</taxon>
        <taxon>Gammaproteobacteria</taxon>
        <taxon>Oceanospirillales</taxon>
        <taxon>Alcanivoracaceae</taxon>
        <taxon>Alloalcanivorax</taxon>
    </lineage>
</organism>
<feature type="transmembrane region" description="Helical" evidence="5">
    <location>
        <begin position="177"/>
        <end position="193"/>
    </location>
</feature>
<gene>
    <name evidence="7" type="ORF">ISO4_00673</name>
</gene>
<evidence type="ECO:0000256" key="1">
    <source>
        <dbReference type="ARBA" id="ARBA00004141"/>
    </source>
</evidence>
<keyword evidence="2 5" id="KW-0812">Transmembrane</keyword>
<feature type="domain" description="O-antigen ligase-related" evidence="6">
    <location>
        <begin position="210"/>
        <end position="338"/>
    </location>
</feature>
<comment type="caution">
    <text evidence="7">The sequence shown here is derived from an EMBL/GenBank/DDBJ whole genome shotgun (WGS) entry which is preliminary data.</text>
</comment>
<feature type="transmembrane region" description="Helical" evidence="5">
    <location>
        <begin position="246"/>
        <end position="263"/>
    </location>
</feature>
<dbReference type="Proteomes" id="UP000644441">
    <property type="component" value="Unassembled WGS sequence"/>
</dbReference>
<evidence type="ECO:0000313" key="7">
    <source>
        <dbReference type="EMBL" id="MBF5052071.1"/>
    </source>
</evidence>
<evidence type="ECO:0000259" key="6">
    <source>
        <dbReference type="Pfam" id="PF04932"/>
    </source>
</evidence>
<dbReference type="PANTHER" id="PTHR37422:SF13">
    <property type="entry name" value="LIPOPOLYSACCHARIDE BIOSYNTHESIS PROTEIN PA4999-RELATED"/>
    <property type="match status" value="1"/>
</dbReference>
<dbReference type="Pfam" id="PF04932">
    <property type="entry name" value="Wzy_C"/>
    <property type="match status" value="1"/>
</dbReference>
<evidence type="ECO:0000313" key="8">
    <source>
        <dbReference type="Proteomes" id="UP000644441"/>
    </source>
</evidence>
<evidence type="ECO:0000256" key="5">
    <source>
        <dbReference type="SAM" id="Phobius"/>
    </source>
</evidence>
<name>A0ABS0AF00_9GAMM</name>
<evidence type="ECO:0000256" key="2">
    <source>
        <dbReference type="ARBA" id="ARBA00022692"/>
    </source>
</evidence>
<sequence>MTRPRSVSDSTGSAPVLFSGWLTLCFSLMFSGLLVFPSRTGLMNALDAVFFLPALIYVAVASRHQPLALLKRHGWLLAFLCYATFSTFFGPAPNPSRFGRALIEIFTLFAFVELAVQRYPRAFWGALLIGTGVAAVAALVDFFAYYFIVDRPFSSQLYGVFEVFEIRPWLVLDTNQLYASMYCITLPFFAFFASRQLPPGRLTRLAPYLITLALLVYLAANQRRSTLVALAVGCMALPIITMKRRLLVPLVAVVLVAAAALALNPEMITERGTSQRPQLWSATWEMILEAPVTGHGMANETRELHIVVDGEPVVQDHPHNYFLSLLYHIGFLGLGLWVMLWAPALWRGWRRYPQRISVLAAAMATGFSAVLFDGIHPYTPFMYNWPSVWIPMALLVAYVRQQYALSTTPSSNCVATNRM</sequence>
<feature type="transmembrane region" description="Helical" evidence="5">
    <location>
        <begin position="12"/>
        <end position="36"/>
    </location>
</feature>
<dbReference type="InterPro" id="IPR007016">
    <property type="entry name" value="O-antigen_ligase-rel_domated"/>
</dbReference>
<feature type="transmembrane region" description="Helical" evidence="5">
    <location>
        <begin position="98"/>
        <end position="116"/>
    </location>
</feature>
<dbReference type="PANTHER" id="PTHR37422">
    <property type="entry name" value="TEICHURONIC ACID BIOSYNTHESIS PROTEIN TUAE"/>
    <property type="match status" value="1"/>
</dbReference>
<keyword evidence="8" id="KW-1185">Reference proteome</keyword>
<dbReference type="RefSeq" id="WP_194855159.1">
    <property type="nucleotide sequence ID" value="NZ_ARXR01000004.1"/>
</dbReference>
<comment type="subcellular location">
    <subcellularLocation>
        <location evidence="1">Membrane</location>
        <topology evidence="1">Multi-pass membrane protein</topology>
    </subcellularLocation>
</comment>
<evidence type="ECO:0000256" key="3">
    <source>
        <dbReference type="ARBA" id="ARBA00022989"/>
    </source>
</evidence>
<feature type="transmembrane region" description="Helical" evidence="5">
    <location>
        <begin position="358"/>
        <end position="375"/>
    </location>
</feature>
<feature type="transmembrane region" description="Helical" evidence="5">
    <location>
        <begin position="123"/>
        <end position="148"/>
    </location>
</feature>
<dbReference type="EMBL" id="ARXR01000004">
    <property type="protein sequence ID" value="MBF5052071.1"/>
    <property type="molecule type" value="Genomic_DNA"/>
</dbReference>
<keyword evidence="3 5" id="KW-1133">Transmembrane helix</keyword>
<dbReference type="InterPro" id="IPR051533">
    <property type="entry name" value="WaaL-like"/>
</dbReference>
<protein>
    <submittedName>
        <fullName evidence="7">O-antigen polymerase/toluene tolerance protein</fullName>
    </submittedName>
</protein>
<accession>A0ABS0AF00</accession>
<reference evidence="7 8" key="1">
    <citation type="submission" date="2012-09" db="EMBL/GenBank/DDBJ databases">
        <title>Genome Sequence of alkane-degrading Bacterium Alcanivorax venustensis ISO4.</title>
        <authorList>
            <person name="Lai Q."/>
            <person name="Shao Z."/>
        </authorList>
    </citation>
    <scope>NUCLEOTIDE SEQUENCE [LARGE SCALE GENOMIC DNA]</scope>
    <source>
        <strain evidence="7 8">ISO4</strain>
    </source>
</reference>